<evidence type="ECO:0000259" key="6">
    <source>
        <dbReference type="PROSITE" id="PS50106"/>
    </source>
</evidence>
<evidence type="ECO:0000313" key="8">
    <source>
        <dbReference type="Proteomes" id="UP000019335"/>
    </source>
</evidence>
<dbReference type="Gene3D" id="3.30.750.44">
    <property type="match status" value="1"/>
</dbReference>
<gene>
    <name evidence="7" type="ORF">Naga_100046g14</name>
</gene>
<feature type="region of interest" description="Disordered" evidence="5">
    <location>
        <begin position="111"/>
        <end position="131"/>
    </location>
</feature>
<dbReference type="PANTHER" id="PTHR32060">
    <property type="entry name" value="TAIL-SPECIFIC PROTEASE"/>
    <property type="match status" value="1"/>
</dbReference>
<evidence type="ECO:0000256" key="2">
    <source>
        <dbReference type="ARBA" id="ARBA00022670"/>
    </source>
</evidence>
<dbReference type="NCBIfam" id="TIGR00225">
    <property type="entry name" value="prc"/>
    <property type="match status" value="1"/>
</dbReference>
<dbReference type="SMART" id="SM00245">
    <property type="entry name" value="TSPc"/>
    <property type="match status" value="1"/>
</dbReference>
<feature type="domain" description="PDZ" evidence="6">
    <location>
        <begin position="254"/>
        <end position="335"/>
    </location>
</feature>
<sequence>MLFSHPTDSSDVCTHFPSAFRSCVLQTSSQLGGSALCLRRQPQTSLSIPRMLLSTPNTAPAPSAAFLQTLQFSPQRNTHASHVPTSPTVHPLAAPLSPAAFHLPSLNAVRQSPEHDSNASPFPIPRSSKRRKGPIRWQPLLTWLLLVIPALWSPPTPEQLAPLGLNSLGSTATVSQAAAGLTDEQQLVADVWKRVDKLFLDRTFNGQDWFALRQAALKKPYKTTAQVYEGIKAMLEPLGDPYTRFLPPSQYDSLFGLATGSVAGVGVSLQIDPATQELTAAEVEKGSPAEAAGLRAGDKLLYVDGQATTGLLVDDCANLLRGPAGTKVGVVARGKGGESKDVIITRQLIKIQSVEALTANKGGKKVGVIRIRSFSQTTADTVAAELEKLEKEGISAVVIDLRGNPGGFLGGGIDTARLFLPAYEKIVSVVGKTGIVEEYQTTDEGRETTKPLFVVVDKRTASASEVLSAALKENNRAKLVGEKTFGKGVVQTIEQVGQNAGVSVTIAAYSTPLGNNINKKGIDVDIPSTCEATDKAVQCLPEGVL</sequence>
<dbReference type="OrthoDB" id="43580at2759"/>
<evidence type="ECO:0000256" key="1">
    <source>
        <dbReference type="ARBA" id="ARBA00009179"/>
    </source>
</evidence>
<keyword evidence="8" id="KW-1185">Reference proteome</keyword>
<evidence type="ECO:0000256" key="3">
    <source>
        <dbReference type="ARBA" id="ARBA00022801"/>
    </source>
</evidence>
<dbReference type="Proteomes" id="UP000019335">
    <property type="component" value="Chromosome 7"/>
</dbReference>
<dbReference type="InterPro" id="IPR004447">
    <property type="entry name" value="Peptidase_S41A"/>
</dbReference>
<dbReference type="CDD" id="cd06782">
    <property type="entry name" value="cpPDZ_CPP-like"/>
    <property type="match status" value="1"/>
</dbReference>
<keyword evidence="2 7" id="KW-0645">Protease</keyword>
<dbReference type="Gene3D" id="3.90.226.10">
    <property type="entry name" value="2-enoyl-CoA Hydratase, Chain A, domain 1"/>
    <property type="match status" value="1"/>
</dbReference>
<dbReference type="AlphaFoldDB" id="W7U2K5"/>
<dbReference type="GO" id="GO:0007165">
    <property type="term" value="P:signal transduction"/>
    <property type="evidence" value="ECO:0007669"/>
    <property type="project" value="TreeGrafter"/>
</dbReference>
<dbReference type="Gene3D" id="2.30.42.10">
    <property type="match status" value="1"/>
</dbReference>
<dbReference type="SUPFAM" id="SSF52096">
    <property type="entry name" value="ClpP/crotonase"/>
    <property type="match status" value="1"/>
</dbReference>
<accession>W7U2K5</accession>
<dbReference type="InterPro" id="IPR001478">
    <property type="entry name" value="PDZ"/>
</dbReference>
<dbReference type="SMART" id="SM00228">
    <property type="entry name" value="PDZ"/>
    <property type="match status" value="1"/>
</dbReference>
<name>W7U2K5_9STRA</name>
<dbReference type="InterPro" id="IPR041489">
    <property type="entry name" value="PDZ_6"/>
</dbReference>
<dbReference type="Pfam" id="PF03572">
    <property type="entry name" value="Peptidase_S41"/>
    <property type="match status" value="1"/>
</dbReference>
<reference evidence="7 8" key="1">
    <citation type="journal article" date="2014" name="Mol. Plant">
        <title>Chromosome Scale Genome Assembly and Transcriptome Profiling of Nannochloropsis gaditana in Nitrogen Depletion.</title>
        <authorList>
            <person name="Corteggiani Carpinelli E."/>
            <person name="Telatin A."/>
            <person name="Vitulo N."/>
            <person name="Forcato C."/>
            <person name="D'Angelo M."/>
            <person name="Schiavon R."/>
            <person name="Vezzi A."/>
            <person name="Giacometti G.M."/>
            <person name="Morosinotto T."/>
            <person name="Valle G."/>
        </authorList>
    </citation>
    <scope>NUCLEOTIDE SEQUENCE [LARGE SCALE GENOMIC DNA]</scope>
    <source>
        <strain evidence="7 8">B-31</strain>
    </source>
</reference>
<keyword evidence="3" id="KW-0378">Hydrolase</keyword>
<dbReference type="GO" id="GO:0004175">
    <property type="term" value="F:endopeptidase activity"/>
    <property type="evidence" value="ECO:0007669"/>
    <property type="project" value="TreeGrafter"/>
</dbReference>
<dbReference type="InterPro" id="IPR005151">
    <property type="entry name" value="Tail-specific_protease"/>
</dbReference>
<dbReference type="InterPro" id="IPR029045">
    <property type="entry name" value="ClpP/crotonase-like_dom_sf"/>
</dbReference>
<proteinExistence type="inferred from homology"/>
<dbReference type="GO" id="GO:0006508">
    <property type="term" value="P:proteolysis"/>
    <property type="evidence" value="ECO:0007669"/>
    <property type="project" value="UniProtKB-KW"/>
</dbReference>
<evidence type="ECO:0000256" key="4">
    <source>
        <dbReference type="ARBA" id="ARBA00022825"/>
    </source>
</evidence>
<evidence type="ECO:0000256" key="5">
    <source>
        <dbReference type="SAM" id="MobiDB-lite"/>
    </source>
</evidence>
<evidence type="ECO:0000313" key="7">
    <source>
        <dbReference type="EMBL" id="EWM27086.1"/>
    </source>
</evidence>
<comment type="caution">
    <text evidence="7">The sequence shown here is derived from an EMBL/GenBank/DDBJ whole genome shotgun (WGS) entry which is preliminary data.</text>
</comment>
<dbReference type="GO" id="GO:0008236">
    <property type="term" value="F:serine-type peptidase activity"/>
    <property type="evidence" value="ECO:0007669"/>
    <property type="project" value="UniProtKB-KW"/>
</dbReference>
<comment type="similarity">
    <text evidence="1">Belongs to the peptidase S41A family.</text>
</comment>
<dbReference type="SUPFAM" id="SSF50156">
    <property type="entry name" value="PDZ domain-like"/>
    <property type="match status" value="1"/>
</dbReference>
<protein>
    <submittedName>
        <fullName evidence="7">Carboxyl-terminal protease</fullName>
    </submittedName>
</protein>
<dbReference type="Pfam" id="PF17820">
    <property type="entry name" value="PDZ_6"/>
    <property type="match status" value="1"/>
</dbReference>
<dbReference type="PANTHER" id="PTHR32060:SF30">
    <property type="entry name" value="CARBOXY-TERMINAL PROCESSING PROTEASE CTPA"/>
    <property type="match status" value="1"/>
</dbReference>
<dbReference type="InterPro" id="IPR036034">
    <property type="entry name" value="PDZ_sf"/>
</dbReference>
<dbReference type="PROSITE" id="PS50106">
    <property type="entry name" value="PDZ"/>
    <property type="match status" value="1"/>
</dbReference>
<keyword evidence="4" id="KW-0720">Serine protease</keyword>
<dbReference type="CDD" id="cd07560">
    <property type="entry name" value="Peptidase_S41_CPP"/>
    <property type="match status" value="1"/>
</dbReference>
<organism evidence="7 8">
    <name type="scientific">Nannochloropsis gaditana</name>
    <dbReference type="NCBI Taxonomy" id="72520"/>
    <lineage>
        <taxon>Eukaryota</taxon>
        <taxon>Sar</taxon>
        <taxon>Stramenopiles</taxon>
        <taxon>Ochrophyta</taxon>
        <taxon>Eustigmatophyceae</taxon>
        <taxon>Eustigmatales</taxon>
        <taxon>Monodopsidaceae</taxon>
        <taxon>Nannochloropsis</taxon>
    </lineage>
</organism>
<dbReference type="EMBL" id="AZIL01000520">
    <property type="protein sequence ID" value="EWM27086.1"/>
    <property type="molecule type" value="Genomic_DNA"/>
</dbReference>